<feature type="domain" description="PAR14-like first RRM" evidence="2">
    <location>
        <begin position="9"/>
        <end position="83"/>
    </location>
</feature>
<proteinExistence type="predicted"/>
<organism evidence="3 4">
    <name type="scientific">Xiphophorus couchianus</name>
    <name type="common">Monterrey platyfish</name>
    <dbReference type="NCBI Taxonomy" id="32473"/>
    <lineage>
        <taxon>Eukaryota</taxon>
        <taxon>Metazoa</taxon>
        <taxon>Chordata</taxon>
        <taxon>Craniata</taxon>
        <taxon>Vertebrata</taxon>
        <taxon>Euteleostomi</taxon>
        <taxon>Actinopterygii</taxon>
        <taxon>Neopterygii</taxon>
        <taxon>Teleostei</taxon>
        <taxon>Neoteleostei</taxon>
        <taxon>Acanthomorphata</taxon>
        <taxon>Ovalentaria</taxon>
        <taxon>Atherinomorphae</taxon>
        <taxon>Cyprinodontiformes</taxon>
        <taxon>Poeciliidae</taxon>
        <taxon>Poeciliinae</taxon>
        <taxon>Xiphophorus</taxon>
    </lineage>
</organism>
<feature type="transmembrane region" description="Helical" evidence="1">
    <location>
        <begin position="106"/>
        <end position="127"/>
    </location>
</feature>
<keyword evidence="1" id="KW-0812">Transmembrane</keyword>
<sequence length="128" mass="14726">MAEEYTFHVLVELEETNTPRLKNKLVKYFQSKKSNGGDCEVDYESGSSTALLRFLREEDQKNVLGKESHQISLDKGVLKMTVRLPSDGKQKEVRAKKWKLDLFTCYRIRIPSLMIIGILFGIFNGILI</sequence>
<dbReference type="Pfam" id="PF23222">
    <property type="entry name" value="RRM_PARP14_1"/>
    <property type="match status" value="1"/>
</dbReference>
<dbReference type="GeneTree" id="ENSGT00940000177519"/>
<reference evidence="3" key="1">
    <citation type="submission" date="2025-08" db="UniProtKB">
        <authorList>
            <consortium name="Ensembl"/>
        </authorList>
    </citation>
    <scope>IDENTIFICATION</scope>
</reference>
<dbReference type="AlphaFoldDB" id="A0A3B5MJ28"/>
<protein>
    <recommendedName>
        <fullName evidence="2">PAR14-like first RRM domain-containing protein</fullName>
    </recommendedName>
</protein>
<dbReference type="Proteomes" id="UP000261380">
    <property type="component" value="Unplaced"/>
</dbReference>
<evidence type="ECO:0000313" key="4">
    <source>
        <dbReference type="Proteomes" id="UP000261380"/>
    </source>
</evidence>
<evidence type="ECO:0000256" key="1">
    <source>
        <dbReference type="SAM" id="Phobius"/>
    </source>
</evidence>
<dbReference type="InterPro" id="IPR012677">
    <property type="entry name" value="Nucleotide-bd_a/b_plait_sf"/>
</dbReference>
<dbReference type="InterPro" id="IPR057051">
    <property type="entry name" value="PARP14_RPM_1"/>
</dbReference>
<keyword evidence="1" id="KW-0472">Membrane</keyword>
<keyword evidence="4" id="KW-1185">Reference proteome</keyword>
<evidence type="ECO:0000313" key="3">
    <source>
        <dbReference type="Ensembl" id="ENSXCOP00000019564.1"/>
    </source>
</evidence>
<reference evidence="3" key="2">
    <citation type="submission" date="2025-09" db="UniProtKB">
        <authorList>
            <consortium name="Ensembl"/>
        </authorList>
    </citation>
    <scope>IDENTIFICATION</scope>
</reference>
<name>A0A3B5MJ28_9TELE</name>
<dbReference type="STRING" id="32473.ENSXCOP00000019564"/>
<keyword evidence="1" id="KW-1133">Transmembrane helix</keyword>
<dbReference type="Ensembl" id="ENSXCOT00000019809.1">
    <property type="protein sequence ID" value="ENSXCOP00000019564.1"/>
    <property type="gene ID" value="ENSXCOG00000014705.1"/>
</dbReference>
<accession>A0A3B5MJ28</accession>
<evidence type="ECO:0000259" key="2">
    <source>
        <dbReference type="Pfam" id="PF23222"/>
    </source>
</evidence>
<dbReference type="Gene3D" id="3.30.70.330">
    <property type="match status" value="1"/>
</dbReference>